<accession>A0A927CTC1</accession>
<comment type="caution">
    <text evidence="2">The sequence shown here is derived from an EMBL/GenBank/DDBJ whole genome shotgun (WGS) entry which is preliminary data.</text>
</comment>
<evidence type="ECO:0000313" key="3">
    <source>
        <dbReference type="Proteomes" id="UP000602076"/>
    </source>
</evidence>
<keyword evidence="1" id="KW-0472">Membrane</keyword>
<name>A0A927CTC1_9BACI</name>
<dbReference type="RefSeq" id="WP_190997040.1">
    <property type="nucleotide sequence ID" value="NZ_JACXSI010000007.1"/>
</dbReference>
<keyword evidence="1" id="KW-0812">Transmembrane</keyword>
<keyword evidence="3" id="KW-1185">Reference proteome</keyword>
<reference evidence="2" key="1">
    <citation type="submission" date="2020-09" db="EMBL/GenBank/DDBJ databases">
        <title>Bacillus faecalis sp. nov., a moderately halophilic bacterium isolated from cow faeces.</title>
        <authorList>
            <person name="Jiang L."/>
            <person name="Lee J."/>
        </authorList>
    </citation>
    <scope>NUCLEOTIDE SEQUENCE</scope>
    <source>
        <strain evidence="2">AGMB 02131</strain>
    </source>
</reference>
<protein>
    <submittedName>
        <fullName evidence="2">Uncharacterized protein</fullName>
    </submittedName>
</protein>
<dbReference type="EMBL" id="JACXSI010000007">
    <property type="protein sequence ID" value="MBD3107492.1"/>
    <property type="molecule type" value="Genomic_DNA"/>
</dbReference>
<evidence type="ECO:0000256" key="1">
    <source>
        <dbReference type="SAM" id="Phobius"/>
    </source>
</evidence>
<organism evidence="2 3">
    <name type="scientific">Peribacillus faecalis</name>
    <dbReference type="NCBI Taxonomy" id="2772559"/>
    <lineage>
        <taxon>Bacteria</taxon>
        <taxon>Bacillati</taxon>
        <taxon>Bacillota</taxon>
        <taxon>Bacilli</taxon>
        <taxon>Bacillales</taxon>
        <taxon>Bacillaceae</taxon>
        <taxon>Peribacillus</taxon>
    </lineage>
</organism>
<dbReference type="Proteomes" id="UP000602076">
    <property type="component" value="Unassembled WGS sequence"/>
</dbReference>
<keyword evidence="1" id="KW-1133">Transmembrane helix</keyword>
<gene>
    <name evidence="2" type="ORF">IEO70_03865</name>
</gene>
<sequence length="144" mass="16797">MIYTIKTQRGILTFLFALNSASLLFESEGASQYIFYLQCAIQIVILIGLIIKYELKIDDGYLSYRMSLFGMEFYKKRITPQQIKQMKFVRVGWLSKGAIVQMEKGFNIRVTHFSPETVVAELLDFAHKHEVPIFKTRDFVILEK</sequence>
<evidence type="ECO:0000313" key="2">
    <source>
        <dbReference type="EMBL" id="MBD3107492.1"/>
    </source>
</evidence>
<proteinExistence type="predicted"/>
<feature type="transmembrane region" description="Helical" evidence="1">
    <location>
        <begin position="33"/>
        <end position="51"/>
    </location>
</feature>
<dbReference type="AlphaFoldDB" id="A0A927CTC1"/>